<reference evidence="1 2" key="1">
    <citation type="journal article" date="2011" name="PLoS Genet.">
        <title>Comparative genomic analysis of human fungal pathogens causing paracoccidioidomycosis.</title>
        <authorList>
            <person name="Desjardins C.A."/>
            <person name="Champion M.D."/>
            <person name="Holder J.W."/>
            <person name="Muszewska A."/>
            <person name="Goldberg J."/>
            <person name="Bailao A.M."/>
            <person name="Brigido M.M."/>
            <person name="Ferreira M.E."/>
            <person name="Garcia A.M."/>
            <person name="Grynberg M."/>
            <person name="Gujja S."/>
            <person name="Heiman D.I."/>
            <person name="Henn M.R."/>
            <person name="Kodira C.D."/>
            <person name="Leon-Narvaez H."/>
            <person name="Longo L.V."/>
            <person name="Ma L.J."/>
            <person name="Malavazi I."/>
            <person name="Matsuo A.L."/>
            <person name="Morais F.V."/>
            <person name="Pereira M."/>
            <person name="Rodriguez-Brito S."/>
            <person name="Sakthikumar S."/>
            <person name="Salem-Izacc S.M."/>
            <person name="Sykes S.M."/>
            <person name="Teixeira M.M."/>
            <person name="Vallejo M.C."/>
            <person name="Walter M.E."/>
            <person name="Yandava C."/>
            <person name="Young S."/>
            <person name="Zeng Q."/>
            <person name="Zucker J."/>
            <person name="Felipe M.S."/>
            <person name="Goldman G.H."/>
            <person name="Haas B.J."/>
            <person name="McEwen J.G."/>
            <person name="Nino-Vega G."/>
            <person name="Puccia R."/>
            <person name="San-Blas G."/>
            <person name="Soares C.M."/>
            <person name="Birren B.W."/>
            <person name="Cuomo C.A."/>
        </authorList>
    </citation>
    <scope>NUCLEOTIDE SEQUENCE [LARGE SCALE GENOMIC DNA]</scope>
    <source>
        <strain evidence="1 2">Pb18</strain>
    </source>
</reference>
<gene>
    <name evidence="1" type="ORF">PADG_04832</name>
</gene>
<evidence type="ECO:0000313" key="1">
    <source>
        <dbReference type="EMBL" id="EEH48753.2"/>
    </source>
</evidence>
<dbReference type="Proteomes" id="UP000001628">
    <property type="component" value="Unassembled WGS sequence"/>
</dbReference>
<dbReference type="PANTHER" id="PTHR13252">
    <property type="entry name" value="F-BOX ONLY PROTEIN 28"/>
    <property type="match status" value="1"/>
</dbReference>
<dbReference type="VEuPathDB" id="FungiDB:PADG_04832"/>
<dbReference type="GO" id="GO:0000209">
    <property type="term" value="P:protein polyubiquitination"/>
    <property type="evidence" value="ECO:0007669"/>
    <property type="project" value="TreeGrafter"/>
</dbReference>
<dbReference type="eggNOG" id="ENOG502S0AR">
    <property type="taxonomic scope" value="Eukaryota"/>
</dbReference>
<dbReference type="AlphaFoldDB" id="C1GB31"/>
<accession>C1GB31</accession>
<dbReference type="EMBL" id="KN275961">
    <property type="protein sequence ID" value="EEH48753.2"/>
    <property type="molecule type" value="Genomic_DNA"/>
</dbReference>
<dbReference type="KEGG" id="pbn:PADG_04832"/>
<dbReference type="PANTHER" id="PTHR13252:SF9">
    <property type="entry name" value="F-BOX ONLY PROTEIN 28"/>
    <property type="match status" value="1"/>
</dbReference>
<dbReference type="STRING" id="502780.C1GB31"/>
<evidence type="ECO:0000313" key="2">
    <source>
        <dbReference type="Proteomes" id="UP000001628"/>
    </source>
</evidence>
<organism evidence="1 2">
    <name type="scientific">Paracoccidioides brasiliensis (strain Pb18)</name>
    <dbReference type="NCBI Taxonomy" id="502780"/>
    <lineage>
        <taxon>Eukaryota</taxon>
        <taxon>Fungi</taxon>
        <taxon>Dikarya</taxon>
        <taxon>Ascomycota</taxon>
        <taxon>Pezizomycotina</taxon>
        <taxon>Eurotiomycetes</taxon>
        <taxon>Eurotiomycetidae</taxon>
        <taxon>Onygenales</taxon>
        <taxon>Ajellomycetaceae</taxon>
        <taxon>Paracoccidioides</taxon>
    </lineage>
</organism>
<dbReference type="HOGENOM" id="CLU_030037_0_0_1"/>
<proteinExistence type="predicted"/>
<dbReference type="RefSeq" id="XP_010760155.1">
    <property type="nucleotide sequence ID" value="XM_010761853.1"/>
</dbReference>
<protein>
    <recommendedName>
        <fullName evidence="3">F-box domain-containing protein</fullName>
    </recommendedName>
</protein>
<dbReference type="GeneID" id="22583868"/>
<dbReference type="OMA" id="DRRFFPR"/>
<dbReference type="OrthoDB" id="539158at2759"/>
<dbReference type="InParanoid" id="C1GB31"/>
<dbReference type="InterPro" id="IPR039719">
    <property type="entry name" value="FBXO28"/>
</dbReference>
<evidence type="ECO:0008006" key="3">
    <source>
        <dbReference type="Google" id="ProtNLM"/>
    </source>
</evidence>
<keyword evidence="2" id="KW-1185">Reference proteome</keyword>
<name>C1GB31_PARBD</name>
<sequence>MEKLPVELVSRIVEYVEPKELRTSSLSRAASLTSAVTIRSGDGTATRQLATDCLKLLLPSSLQPCPGSQGNRSSRNSNNQGGILDVIVRTQAQGSGTVDRSESFLENRLGRNKWISQWDSSYSGEEIDWYSEYIARNVPISVHWLQEPDAAGNRSGDAGIVKPEVKGMGLMKDRGYGGADKIIGPLDDGTVCLWDLNRSTLSERNSRGRIIGTSAPERILTTDMMRSRATFSPTNAPIIDFIGVGECVSVDSFRQIAFIAVGHILNEVDMSTLQVISQKKFSWSIFALSQETEEYSAPLTVGTTRSLHLYDPRIRSLDSRICSPVAPNNDRYVSLLQPNSSLYSTLSSTKYKLIRHCRTFFCDSTVRQAQLVSISSLAALPMCPQPYASSRPQLRGNHIIVACGEYKGRGSLELFSTSIPTNSGDYGSQRCSMLVKEAICQNRQSASGSKLLSVATHETRIVFADANGNIKWVERDDYWPGEHEIGGSDIVRKILPYDEAVCRSLQIQREELIWMGAFGTGS</sequence>